<feature type="region of interest" description="Disordered" evidence="9">
    <location>
        <begin position="347"/>
        <end position="430"/>
    </location>
</feature>
<feature type="domain" description="PASTA" evidence="12">
    <location>
        <begin position="598"/>
        <end position="665"/>
    </location>
</feature>
<keyword evidence="14" id="KW-1185">Reference proteome</keyword>
<evidence type="ECO:0000256" key="3">
    <source>
        <dbReference type="ARBA" id="ARBA00022679"/>
    </source>
</evidence>
<dbReference type="PANTHER" id="PTHR43289:SF34">
    <property type="entry name" value="SERINE_THREONINE-PROTEIN KINASE YBDM-RELATED"/>
    <property type="match status" value="1"/>
</dbReference>
<evidence type="ECO:0000313" key="14">
    <source>
        <dbReference type="Proteomes" id="UP001139168"/>
    </source>
</evidence>
<dbReference type="Pfam" id="PF03793">
    <property type="entry name" value="PASTA"/>
    <property type="match status" value="3"/>
</dbReference>
<evidence type="ECO:0000256" key="7">
    <source>
        <dbReference type="ARBA" id="ARBA00047899"/>
    </source>
</evidence>
<dbReference type="SMART" id="SM00740">
    <property type="entry name" value="PASTA"/>
    <property type="match status" value="4"/>
</dbReference>
<comment type="caution">
    <text evidence="13">The sequence shown here is derived from an EMBL/GenBank/DDBJ whole genome shotgun (WGS) entry which is preliminary data.</text>
</comment>
<dbReference type="PANTHER" id="PTHR43289">
    <property type="entry name" value="MITOGEN-ACTIVATED PROTEIN KINASE KINASE KINASE 20-RELATED"/>
    <property type="match status" value="1"/>
</dbReference>
<keyword evidence="10" id="KW-1133">Transmembrane helix</keyword>
<feature type="compositionally biased region" description="Basic and acidic residues" evidence="9">
    <location>
        <begin position="401"/>
        <end position="429"/>
    </location>
</feature>
<protein>
    <recommendedName>
        <fullName evidence="1">non-specific serine/threonine protein kinase</fullName>
        <ecNumber evidence="1">2.7.11.1</ecNumber>
    </recommendedName>
</protein>
<evidence type="ECO:0000256" key="6">
    <source>
        <dbReference type="ARBA" id="ARBA00022840"/>
    </source>
</evidence>
<feature type="domain" description="PASTA" evidence="12">
    <location>
        <begin position="666"/>
        <end position="729"/>
    </location>
</feature>
<evidence type="ECO:0000313" key="13">
    <source>
        <dbReference type="EMBL" id="MCC3264484.1"/>
    </source>
</evidence>
<keyword evidence="10" id="KW-0812">Transmembrane</keyword>
<keyword evidence="6" id="KW-0067">ATP-binding</keyword>
<dbReference type="Gene3D" id="1.10.510.10">
    <property type="entry name" value="Transferase(Phosphotransferase) domain 1"/>
    <property type="match status" value="1"/>
</dbReference>
<gene>
    <name evidence="13" type="ORF">LJ752_00260</name>
</gene>
<comment type="catalytic activity">
    <reaction evidence="7">
        <text>L-threonyl-[protein] + ATP = O-phospho-L-threonyl-[protein] + ADP + H(+)</text>
        <dbReference type="Rhea" id="RHEA:46608"/>
        <dbReference type="Rhea" id="RHEA-COMP:11060"/>
        <dbReference type="Rhea" id="RHEA-COMP:11605"/>
        <dbReference type="ChEBI" id="CHEBI:15378"/>
        <dbReference type="ChEBI" id="CHEBI:30013"/>
        <dbReference type="ChEBI" id="CHEBI:30616"/>
        <dbReference type="ChEBI" id="CHEBI:61977"/>
        <dbReference type="ChEBI" id="CHEBI:456216"/>
        <dbReference type="EC" id="2.7.11.1"/>
    </reaction>
</comment>
<dbReference type="CDD" id="cd14014">
    <property type="entry name" value="STKc_PknB_like"/>
    <property type="match status" value="1"/>
</dbReference>
<dbReference type="InterPro" id="IPR011009">
    <property type="entry name" value="Kinase-like_dom_sf"/>
</dbReference>
<sequence length="729" mass="76854">MHETVNDPLVGTVVDERYRVLSRIARGGMSTVYRATDLRLDRDVALKVLYPHLAADQGFLDRFEREAKSAARLSHPHVVGVLDQGFAENLAYLVMEYVPGKTLRELLETRTRLSPRLALALLDAVVDGLAAAHDAGLIHRDVKPENVLLADNGSIKIADFGLARAVSTSTNTGTLVGTVAYLAPELVTGTGADERSDVYSAGIMLYEMLTGVQPFSGTTPIQVAFQHVHSTVPAPSVACPGLAEDLDELVQWCTAPDPDNRPVDGRALLGELRHIRTSLSDDQLDFHCADPAGPDQTVRKQFQARSGTADISDPDATAALPRTPDGATEIISTAGSASAAAGAYPTEVIRRSDNETSVFPAGSRGDGGRRQPGGPGGSDGTENSDDAGDDGAPQVPVPGSRAERRQARREFKASERQSSRDAHRPEVSLRRGRPRRRGALLVVLAVLLIAAAVFTGWFFGRGPGAVVTIPDVANVSREAAGALLSGEGLQYSTNEIHDEIVAAGLAVGTDPDAPAEIRRYQPVRLLISKGPELFDVPNVVQRTAEDATENITDAGLTVGAVTEEYSETVDAGKVISQFPAPDTQLRRDTAVNVVVSLGPAPVEVPSVVGKTEDEAVQILEDAGLTAEVLPDRVNSRDVPDGSVAVQAPASGLVDRGSAVTITLSKGPVMVQVPNVVRQSPDTARAQLEGLGFQVQVSELLGGLLGIVQSQDPAGGSMAPEGSVITLRVV</sequence>
<keyword evidence="2" id="KW-0723">Serine/threonine-protein kinase</keyword>
<proteinExistence type="predicted"/>
<evidence type="ECO:0000259" key="11">
    <source>
        <dbReference type="PROSITE" id="PS50011"/>
    </source>
</evidence>
<feature type="transmembrane region" description="Helical" evidence="10">
    <location>
        <begin position="438"/>
        <end position="459"/>
    </location>
</feature>
<dbReference type="SUPFAM" id="SSF56112">
    <property type="entry name" value="Protein kinase-like (PK-like)"/>
    <property type="match status" value="1"/>
</dbReference>
<reference evidence="13" key="1">
    <citation type="submission" date="2021-10" db="EMBL/GenBank/DDBJ databases">
        <title>Novel species in genus Arthrobacter.</title>
        <authorList>
            <person name="Liu Y."/>
        </authorList>
    </citation>
    <scope>NUCLEOTIDE SEQUENCE</scope>
    <source>
        <strain evidence="13">Zg-Y786</strain>
    </source>
</reference>
<dbReference type="Proteomes" id="UP001139168">
    <property type="component" value="Unassembled WGS sequence"/>
</dbReference>
<evidence type="ECO:0000256" key="1">
    <source>
        <dbReference type="ARBA" id="ARBA00012513"/>
    </source>
</evidence>
<accession>A0ABS8GCX2</accession>
<evidence type="ECO:0000256" key="2">
    <source>
        <dbReference type="ARBA" id="ARBA00022527"/>
    </source>
</evidence>
<dbReference type="Gene3D" id="3.30.10.20">
    <property type="match status" value="4"/>
</dbReference>
<dbReference type="CDD" id="cd06577">
    <property type="entry name" value="PASTA_pknB"/>
    <property type="match status" value="3"/>
</dbReference>
<keyword evidence="4" id="KW-0547">Nucleotide-binding</keyword>
<keyword evidence="5" id="KW-0418">Kinase</keyword>
<dbReference type="InterPro" id="IPR000719">
    <property type="entry name" value="Prot_kinase_dom"/>
</dbReference>
<dbReference type="Pfam" id="PF00069">
    <property type="entry name" value="Pkinase"/>
    <property type="match status" value="1"/>
</dbReference>
<evidence type="ECO:0000256" key="4">
    <source>
        <dbReference type="ARBA" id="ARBA00022741"/>
    </source>
</evidence>
<keyword evidence="3" id="KW-0808">Transferase</keyword>
<dbReference type="PROSITE" id="PS51178">
    <property type="entry name" value="PASTA"/>
    <property type="match status" value="3"/>
</dbReference>
<dbReference type="EMBL" id="JAJFZQ010000001">
    <property type="protein sequence ID" value="MCC3264484.1"/>
    <property type="molecule type" value="Genomic_DNA"/>
</dbReference>
<feature type="domain" description="PASTA" evidence="12">
    <location>
        <begin position="530"/>
        <end position="597"/>
    </location>
</feature>
<dbReference type="EC" id="2.7.11.1" evidence="1"/>
<dbReference type="PROSITE" id="PS00108">
    <property type="entry name" value="PROTEIN_KINASE_ST"/>
    <property type="match status" value="1"/>
</dbReference>
<dbReference type="SMART" id="SM00220">
    <property type="entry name" value="S_TKc"/>
    <property type="match status" value="1"/>
</dbReference>
<dbReference type="Gene3D" id="3.30.200.20">
    <property type="entry name" value="Phosphorylase Kinase, domain 1"/>
    <property type="match status" value="1"/>
</dbReference>
<evidence type="ECO:0000259" key="12">
    <source>
        <dbReference type="PROSITE" id="PS51178"/>
    </source>
</evidence>
<evidence type="ECO:0000256" key="8">
    <source>
        <dbReference type="ARBA" id="ARBA00048679"/>
    </source>
</evidence>
<dbReference type="PROSITE" id="PS50011">
    <property type="entry name" value="PROTEIN_KINASE_DOM"/>
    <property type="match status" value="1"/>
</dbReference>
<evidence type="ECO:0000256" key="5">
    <source>
        <dbReference type="ARBA" id="ARBA00022777"/>
    </source>
</evidence>
<evidence type="ECO:0000256" key="10">
    <source>
        <dbReference type="SAM" id="Phobius"/>
    </source>
</evidence>
<name>A0ABS8GCX2_9MICC</name>
<evidence type="ECO:0000256" key="9">
    <source>
        <dbReference type="SAM" id="MobiDB-lite"/>
    </source>
</evidence>
<feature type="domain" description="Protein kinase" evidence="11">
    <location>
        <begin position="18"/>
        <end position="277"/>
    </location>
</feature>
<dbReference type="RefSeq" id="WP_227889346.1">
    <property type="nucleotide sequence ID" value="NZ_JAJFZQ010000001.1"/>
</dbReference>
<comment type="catalytic activity">
    <reaction evidence="8">
        <text>L-seryl-[protein] + ATP = O-phospho-L-seryl-[protein] + ADP + H(+)</text>
        <dbReference type="Rhea" id="RHEA:17989"/>
        <dbReference type="Rhea" id="RHEA-COMP:9863"/>
        <dbReference type="Rhea" id="RHEA-COMP:11604"/>
        <dbReference type="ChEBI" id="CHEBI:15378"/>
        <dbReference type="ChEBI" id="CHEBI:29999"/>
        <dbReference type="ChEBI" id="CHEBI:30616"/>
        <dbReference type="ChEBI" id="CHEBI:83421"/>
        <dbReference type="ChEBI" id="CHEBI:456216"/>
        <dbReference type="EC" id="2.7.11.1"/>
    </reaction>
</comment>
<keyword evidence="10" id="KW-0472">Membrane</keyword>
<dbReference type="InterPro" id="IPR008271">
    <property type="entry name" value="Ser/Thr_kinase_AS"/>
</dbReference>
<feature type="compositionally biased region" description="Gly residues" evidence="9">
    <location>
        <begin position="370"/>
        <end position="379"/>
    </location>
</feature>
<dbReference type="InterPro" id="IPR005543">
    <property type="entry name" value="PASTA_dom"/>
</dbReference>
<organism evidence="13 14">
    <name type="scientific">Arthrobacter gengyunqii</name>
    <dbReference type="NCBI Taxonomy" id="2886940"/>
    <lineage>
        <taxon>Bacteria</taxon>
        <taxon>Bacillati</taxon>
        <taxon>Actinomycetota</taxon>
        <taxon>Actinomycetes</taxon>
        <taxon>Micrococcales</taxon>
        <taxon>Micrococcaceae</taxon>
        <taxon>Arthrobacter</taxon>
    </lineage>
</organism>